<evidence type="ECO:0000313" key="2">
    <source>
        <dbReference type="EMBL" id="CAH8244842.1"/>
    </source>
</evidence>
<feature type="region of interest" description="Disordered" evidence="1">
    <location>
        <begin position="1"/>
        <end position="30"/>
    </location>
</feature>
<accession>A0ABM9FZV9</accession>
<dbReference type="Proteomes" id="UP001154322">
    <property type="component" value="Unassembled WGS sequence"/>
</dbReference>
<reference evidence="2" key="1">
    <citation type="submission" date="2022-06" db="EMBL/GenBank/DDBJ databases">
        <authorList>
            <person name="Dietemann V."/>
            <person name="Ory F."/>
            <person name="Dainat B."/>
            <person name="Oberhansli S."/>
        </authorList>
    </citation>
    <scope>NUCLEOTIDE SEQUENCE</scope>
    <source>
        <strain evidence="2">Ena-SAMPLE-TAB-26-04-2022-14:26:32:270-5432</strain>
    </source>
</reference>
<evidence type="ECO:0000256" key="1">
    <source>
        <dbReference type="SAM" id="MobiDB-lite"/>
    </source>
</evidence>
<gene>
    <name evidence="2" type="ORF">WJ0W_002073</name>
</gene>
<protein>
    <submittedName>
        <fullName evidence="2">Uncharacterized protein</fullName>
    </submittedName>
</protein>
<keyword evidence="3" id="KW-1185">Reference proteome</keyword>
<proteinExistence type="predicted"/>
<organism evidence="2 3">
    <name type="scientific">Paenibacillus melissococcoides</name>
    <dbReference type="NCBI Taxonomy" id="2912268"/>
    <lineage>
        <taxon>Bacteria</taxon>
        <taxon>Bacillati</taxon>
        <taxon>Bacillota</taxon>
        <taxon>Bacilli</taxon>
        <taxon>Bacillales</taxon>
        <taxon>Paenibacillaceae</taxon>
        <taxon>Paenibacillus</taxon>
    </lineage>
</organism>
<feature type="compositionally biased region" description="Basic and acidic residues" evidence="1">
    <location>
        <begin position="1"/>
        <end position="15"/>
    </location>
</feature>
<dbReference type="SUPFAM" id="SSF56281">
    <property type="entry name" value="Metallo-hydrolase/oxidoreductase"/>
    <property type="match status" value="1"/>
</dbReference>
<comment type="caution">
    <text evidence="2">The sequence shown here is derived from an EMBL/GenBank/DDBJ whole genome shotgun (WGS) entry which is preliminary data.</text>
</comment>
<dbReference type="InterPro" id="IPR036866">
    <property type="entry name" value="RibonucZ/Hydroxyglut_hydro"/>
</dbReference>
<dbReference type="EMBL" id="CALYLO010000002">
    <property type="protein sequence ID" value="CAH8244842.1"/>
    <property type="molecule type" value="Genomic_DNA"/>
</dbReference>
<dbReference type="Gene3D" id="3.60.15.10">
    <property type="entry name" value="Ribonuclease Z/Hydroxyacylglutathione hydrolase-like"/>
    <property type="match status" value="1"/>
</dbReference>
<evidence type="ECO:0000313" key="3">
    <source>
        <dbReference type="Proteomes" id="UP001154322"/>
    </source>
</evidence>
<name>A0ABM9FZV9_9BACL</name>
<sequence length="103" mass="11438">MKDGECHYHNKDGSIRKATNPKSAPKEAGTSLILPQKQKAGTLQVYYLDVGQGDSTYIRTPEGHHILINGGDNDKGAYLKHLGVKQLEVRHIRMPIISAVWTM</sequence>